<dbReference type="EMBL" id="SXFB01000016">
    <property type="protein sequence ID" value="NFV27506.1"/>
    <property type="molecule type" value="Genomic_DNA"/>
</dbReference>
<sequence length="398" mass="46755">MASINTRKRGEKWQYQFEAATIDGKRKQITKSGFRTKKEALEAGTKALAEYNNCGLTFTPSEISFNDYLDYWIKEYAQVNLKETTVDNYNKKIKLYIKPKLGIYKLKSLTPAILQSFINEKFNEGFSRNTLLVLKGILSGSLNYAVEPLGYIKFSPMAAVRLPLKRAVPNTPTRKKEKYIISEEQMKKIFERFPFEHSSYLPLQLAYRCGLRLGEAFAITWEDVDFENGKLDINKQVQYKNKYWYFSPPKYDSYRIIDLDNTIIDILKKYKQQQRKDKIYYGELYTELKINDKKQINEFDGTEIHLINIRENGTYIQPRVMQHCFHIIHHKLGIKELDYHSLRHTHATMLLSSGANIKAVQERLGHKKLDMTLDVYTHVTDKMRKNTIDILNKKEQLK</sequence>
<organism evidence="6 7">
    <name type="scientific">Clostridium botulinum</name>
    <dbReference type="NCBI Taxonomy" id="1491"/>
    <lineage>
        <taxon>Bacteria</taxon>
        <taxon>Bacillati</taxon>
        <taxon>Bacillota</taxon>
        <taxon>Clostridia</taxon>
        <taxon>Eubacteriales</taxon>
        <taxon>Clostridiaceae</taxon>
        <taxon>Clostridium</taxon>
    </lineage>
</organism>
<dbReference type="InterPro" id="IPR013762">
    <property type="entry name" value="Integrase-like_cat_sf"/>
</dbReference>
<dbReference type="SUPFAM" id="SSF56349">
    <property type="entry name" value="DNA breaking-rejoining enzymes"/>
    <property type="match status" value="1"/>
</dbReference>
<protein>
    <submittedName>
        <fullName evidence="6">Site-specific integrase</fullName>
    </submittedName>
</protein>
<dbReference type="InterPro" id="IPR044068">
    <property type="entry name" value="CB"/>
</dbReference>
<evidence type="ECO:0000256" key="2">
    <source>
        <dbReference type="ARBA" id="ARBA00008857"/>
    </source>
</evidence>
<dbReference type="PANTHER" id="PTHR30349">
    <property type="entry name" value="PHAGE INTEGRASE-RELATED"/>
    <property type="match status" value="1"/>
</dbReference>
<comment type="similarity">
    <text evidence="2">Belongs to the 'phage' integrase family.</text>
</comment>
<dbReference type="GO" id="GO:0015074">
    <property type="term" value="P:DNA integration"/>
    <property type="evidence" value="ECO:0007669"/>
    <property type="project" value="UniProtKB-KW"/>
</dbReference>
<dbReference type="CDD" id="cd01189">
    <property type="entry name" value="INT_ICEBs1_C_like"/>
    <property type="match status" value="1"/>
</dbReference>
<dbReference type="Gene3D" id="1.10.150.130">
    <property type="match status" value="1"/>
</dbReference>
<comment type="function">
    <text evidence="1">Site-specific tyrosine recombinase, which acts by catalyzing the cutting and rejoining of the recombining DNA molecules.</text>
</comment>
<evidence type="ECO:0000313" key="6">
    <source>
        <dbReference type="EMBL" id="NFV27506.1"/>
    </source>
</evidence>
<dbReference type="InterPro" id="IPR010998">
    <property type="entry name" value="Integrase_recombinase_N"/>
</dbReference>
<dbReference type="InterPro" id="IPR004107">
    <property type="entry name" value="Integrase_SAM-like_N"/>
</dbReference>
<dbReference type="PANTHER" id="PTHR30349:SF64">
    <property type="entry name" value="PROPHAGE INTEGRASE INTD-RELATED"/>
    <property type="match status" value="1"/>
</dbReference>
<dbReference type="InterPro" id="IPR050090">
    <property type="entry name" value="Tyrosine_recombinase_XerCD"/>
</dbReference>
<dbReference type="GO" id="GO:0003677">
    <property type="term" value="F:DNA binding"/>
    <property type="evidence" value="ECO:0007669"/>
    <property type="project" value="UniProtKB-UniRule"/>
</dbReference>
<dbReference type="RefSeq" id="WP_003373846.1">
    <property type="nucleotide sequence ID" value="NZ_JACBBA010000001.1"/>
</dbReference>
<dbReference type="Pfam" id="PF14657">
    <property type="entry name" value="Arm-DNA-bind_4"/>
    <property type="match status" value="1"/>
</dbReference>
<dbReference type="GO" id="GO:0006310">
    <property type="term" value="P:DNA recombination"/>
    <property type="evidence" value="ECO:0007669"/>
    <property type="project" value="UniProtKB-KW"/>
</dbReference>
<name>A0A6B4JIM8_CLOBO</name>
<dbReference type="Proteomes" id="UP000486903">
    <property type="component" value="Unassembled WGS sequence"/>
</dbReference>
<reference evidence="6 7" key="1">
    <citation type="submission" date="2019-04" db="EMBL/GenBank/DDBJ databases">
        <title>Genome sequencing of Clostridium botulinum Groups I-IV and Clostridium butyricum.</title>
        <authorList>
            <person name="Brunt J."/>
            <person name="Van Vliet A.H.M."/>
            <person name="Stringer S.C."/>
            <person name="Carter A.T."/>
            <person name="Peck M.W."/>
        </authorList>
    </citation>
    <scope>NUCLEOTIDE SEQUENCE [LARGE SCALE GENOMIC DNA]</scope>
    <source>
        <strain evidence="6 7">BL81</strain>
    </source>
</reference>
<dbReference type="Pfam" id="PF14659">
    <property type="entry name" value="Phage_int_SAM_3"/>
    <property type="match status" value="1"/>
</dbReference>
<dbReference type="AlphaFoldDB" id="A0A6B4JIM8"/>
<dbReference type="PROSITE" id="PS51898">
    <property type="entry name" value="TYR_RECOMBINASE"/>
    <property type="match status" value="1"/>
</dbReference>
<accession>A0A6B4JIM8</accession>
<comment type="caution">
    <text evidence="6">The sequence shown here is derived from an EMBL/GenBank/DDBJ whole genome shotgun (WGS) entry which is preliminary data.</text>
</comment>
<keyword evidence="4" id="KW-0238">DNA-binding</keyword>
<dbReference type="Pfam" id="PF00589">
    <property type="entry name" value="Phage_integrase"/>
    <property type="match status" value="1"/>
</dbReference>
<evidence type="ECO:0000256" key="5">
    <source>
        <dbReference type="ARBA" id="ARBA00023172"/>
    </source>
</evidence>
<keyword evidence="5" id="KW-0233">DNA recombination</keyword>
<proteinExistence type="inferred from homology"/>
<gene>
    <name evidence="6" type="ORF">FDG31_15335</name>
</gene>
<dbReference type="InterPro" id="IPR011010">
    <property type="entry name" value="DNA_brk_join_enz"/>
</dbReference>
<evidence type="ECO:0000256" key="4">
    <source>
        <dbReference type="ARBA" id="ARBA00023125"/>
    </source>
</evidence>
<evidence type="ECO:0000313" key="7">
    <source>
        <dbReference type="Proteomes" id="UP000486903"/>
    </source>
</evidence>
<dbReference type="InterPro" id="IPR028259">
    <property type="entry name" value="AP2-like_int_N"/>
</dbReference>
<dbReference type="PROSITE" id="PS51900">
    <property type="entry name" value="CB"/>
    <property type="match status" value="1"/>
</dbReference>
<dbReference type="InterPro" id="IPR002104">
    <property type="entry name" value="Integrase_catalytic"/>
</dbReference>
<evidence type="ECO:0000256" key="3">
    <source>
        <dbReference type="ARBA" id="ARBA00022908"/>
    </source>
</evidence>
<evidence type="ECO:0000256" key="1">
    <source>
        <dbReference type="ARBA" id="ARBA00003283"/>
    </source>
</evidence>
<keyword evidence="3" id="KW-0229">DNA integration</keyword>
<dbReference type="Gene3D" id="1.10.443.10">
    <property type="entry name" value="Intergrase catalytic core"/>
    <property type="match status" value="1"/>
</dbReference>